<name>A0A813WZY7_9BILA</name>
<feature type="domain" description="Tyrosine specific protein phosphatases" evidence="6">
    <location>
        <begin position="255"/>
        <end position="316"/>
    </location>
</feature>
<dbReference type="AlphaFoldDB" id="A0A813WZY7"/>
<dbReference type="EC" id="3.1.3.48" evidence="2"/>
<dbReference type="Proteomes" id="UP000663832">
    <property type="component" value="Unassembled WGS sequence"/>
</dbReference>
<dbReference type="SMART" id="SM00195">
    <property type="entry name" value="DSPc"/>
    <property type="match status" value="1"/>
</dbReference>
<organism evidence="8 11">
    <name type="scientific">Adineta steineri</name>
    <dbReference type="NCBI Taxonomy" id="433720"/>
    <lineage>
        <taxon>Eukaryota</taxon>
        <taxon>Metazoa</taxon>
        <taxon>Spiralia</taxon>
        <taxon>Gnathifera</taxon>
        <taxon>Rotifera</taxon>
        <taxon>Eurotatoria</taxon>
        <taxon>Bdelloidea</taxon>
        <taxon>Adinetida</taxon>
        <taxon>Adinetidae</taxon>
        <taxon>Adineta</taxon>
    </lineage>
</organism>
<dbReference type="Proteomes" id="UP000663877">
    <property type="component" value="Unassembled WGS sequence"/>
</dbReference>
<comment type="similarity">
    <text evidence="1">Belongs to the protein-tyrosine phosphatase family. Non-receptor class dual specificity subfamily.</text>
</comment>
<evidence type="ECO:0000313" key="9">
    <source>
        <dbReference type="EMBL" id="CAF1397941.1"/>
    </source>
</evidence>
<dbReference type="Gene3D" id="3.90.190.10">
    <property type="entry name" value="Protein tyrosine phosphatase superfamily"/>
    <property type="match status" value="1"/>
</dbReference>
<gene>
    <name evidence="8" type="ORF">BJG266_LOCUS8483</name>
    <name evidence="9" type="ORF">QVE165_LOCUS36592</name>
</gene>
<evidence type="ECO:0000313" key="10">
    <source>
        <dbReference type="Proteomes" id="UP000663832"/>
    </source>
</evidence>
<evidence type="ECO:0000259" key="6">
    <source>
        <dbReference type="PROSITE" id="PS50056"/>
    </source>
</evidence>
<sequence>MFVCQPNSVIDNNNNNNNSENEQDDKNNYSKFLTSSQLSAYITSIINNQNGKLLIIDCGLPLRYNERRIKESFLLNINDKLSRKRLLNRGLKNFLDQNHLNRLNQSEIVILYDDSTSSSSSSCSNSKIQPQLSSTIKCIFDEIKRYDINKTIYILQSSFDEFYQYYPTLCYVSSINISSDDHELPSPTIDIDSYDMSEILPGLYLGNAHDAKDKNLLEKNQIKSIVNISKTIPCYYEQDKLFNYLQLICNDSCQENILQYFDKTLEYIHKNLLLNQNILVHCQGGVSRSPSFIIAYLMKYHSKTFDQAYSIVKDKRKIINPNLSFLAQLTRYEQMIRTITQ</sequence>
<reference evidence="8" key="1">
    <citation type="submission" date="2021-02" db="EMBL/GenBank/DDBJ databases">
        <authorList>
            <person name="Nowell W R."/>
        </authorList>
    </citation>
    <scope>NUCLEOTIDE SEQUENCE</scope>
</reference>
<dbReference type="InterPro" id="IPR001763">
    <property type="entry name" value="Rhodanese-like_dom"/>
</dbReference>
<dbReference type="InterPro" id="IPR000387">
    <property type="entry name" value="Tyr_Pase_dom"/>
</dbReference>
<dbReference type="PANTHER" id="PTHR10159">
    <property type="entry name" value="DUAL SPECIFICITY PROTEIN PHOSPHATASE"/>
    <property type="match status" value="1"/>
</dbReference>
<dbReference type="InterPro" id="IPR029021">
    <property type="entry name" value="Prot-tyrosine_phosphatase-like"/>
</dbReference>
<dbReference type="PANTHER" id="PTHR10159:SF519">
    <property type="entry name" value="DUAL SPECIFICITY PROTEIN PHOSPHATASE MPK3"/>
    <property type="match status" value="1"/>
</dbReference>
<dbReference type="InterPro" id="IPR036873">
    <property type="entry name" value="Rhodanese-like_dom_sf"/>
</dbReference>
<keyword evidence="4" id="KW-0904">Protein phosphatase</keyword>
<dbReference type="GO" id="GO:0004725">
    <property type="term" value="F:protein tyrosine phosphatase activity"/>
    <property type="evidence" value="ECO:0007669"/>
    <property type="project" value="UniProtKB-EC"/>
</dbReference>
<proteinExistence type="inferred from homology"/>
<evidence type="ECO:0000259" key="7">
    <source>
        <dbReference type="PROSITE" id="PS50206"/>
    </source>
</evidence>
<dbReference type="InterPro" id="IPR000340">
    <property type="entry name" value="Dual-sp_phosphatase_cat-dom"/>
</dbReference>
<accession>A0A813WZY7</accession>
<evidence type="ECO:0000313" key="8">
    <source>
        <dbReference type="EMBL" id="CAF0862994.1"/>
    </source>
</evidence>
<dbReference type="PROSITE" id="PS50206">
    <property type="entry name" value="RHODANESE_3"/>
    <property type="match status" value="1"/>
</dbReference>
<feature type="domain" description="Rhodanese" evidence="7">
    <location>
        <begin position="49"/>
        <end position="171"/>
    </location>
</feature>
<evidence type="ECO:0000256" key="1">
    <source>
        <dbReference type="ARBA" id="ARBA00008601"/>
    </source>
</evidence>
<dbReference type="Gene3D" id="3.40.250.10">
    <property type="entry name" value="Rhodanese-like domain"/>
    <property type="match status" value="1"/>
</dbReference>
<dbReference type="PROSITE" id="PS00383">
    <property type="entry name" value="TYR_PHOSPHATASE_1"/>
    <property type="match status" value="1"/>
</dbReference>
<feature type="domain" description="Tyrosine-protein phosphatase" evidence="5">
    <location>
        <begin position="195"/>
        <end position="338"/>
    </location>
</feature>
<dbReference type="SUPFAM" id="SSF52799">
    <property type="entry name" value="(Phosphotyrosine protein) phosphatases II"/>
    <property type="match status" value="1"/>
</dbReference>
<evidence type="ECO:0000256" key="3">
    <source>
        <dbReference type="ARBA" id="ARBA00022801"/>
    </source>
</evidence>
<dbReference type="PROSITE" id="PS50056">
    <property type="entry name" value="TYR_PHOSPHATASE_2"/>
    <property type="match status" value="1"/>
</dbReference>
<dbReference type="GO" id="GO:0043409">
    <property type="term" value="P:negative regulation of MAPK cascade"/>
    <property type="evidence" value="ECO:0007669"/>
    <property type="project" value="TreeGrafter"/>
</dbReference>
<dbReference type="EMBL" id="CAJNOM010000369">
    <property type="protein sequence ID" value="CAF1397941.1"/>
    <property type="molecule type" value="Genomic_DNA"/>
</dbReference>
<dbReference type="EMBL" id="CAJNOI010000026">
    <property type="protein sequence ID" value="CAF0862994.1"/>
    <property type="molecule type" value="Genomic_DNA"/>
</dbReference>
<evidence type="ECO:0000256" key="2">
    <source>
        <dbReference type="ARBA" id="ARBA00013064"/>
    </source>
</evidence>
<dbReference type="OrthoDB" id="165342at2759"/>
<dbReference type="GO" id="GO:0005737">
    <property type="term" value="C:cytoplasm"/>
    <property type="evidence" value="ECO:0007669"/>
    <property type="project" value="TreeGrafter"/>
</dbReference>
<dbReference type="InterPro" id="IPR016130">
    <property type="entry name" value="Tyr_Pase_AS"/>
</dbReference>
<evidence type="ECO:0000256" key="4">
    <source>
        <dbReference type="ARBA" id="ARBA00022912"/>
    </source>
</evidence>
<evidence type="ECO:0000259" key="5">
    <source>
        <dbReference type="PROSITE" id="PS50054"/>
    </source>
</evidence>
<comment type="caution">
    <text evidence="8">The sequence shown here is derived from an EMBL/GenBank/DDBJ whole genome shotgun (WGS) entry which is preliminary data.</text>
</comment>
<dbReference type="CDD" id="cd14498">
    <property type="entry name" value="DSP"/>
    <property type="match status" value="1"/>
</dbReference>
<evidence type="ECO:0000313" key="11">
    <source>
        <dbReference type="Proteomes" id="UP000663877"/>
    </source>
</evidence>
<dbReference type="Pfam" id="PF00782">
    <property type="entry name" value="DSPc"/>
    <property type="match status" value="1"/>
</dbReference>
<keyword evidence="10" id="KW-1185">Reference proteome</keyword>
<dbReference type="PROSITE" id="PS50054">
    <property type="entry name" value="TYR_PHOSPHATASE_DUAL"/>
    <property type="match status" value="1"/>
</dbReference>
<dbReference type="SUPFAM" id="SSF52821">
    <property type="entry name" value="Rhodanese/Cell cycle control phosphatase"/>
    <property type="match status" value="1"/>
</dbReference>
<dbReference type="InterPro" id="IPR020422">
    <property type="entry name" value="TYR_PHOSPHATASE_DUAL_dom"/>
</dbReference>
<protein>
    <recommendedName>
        <fullName evidence="2">protein-tyrosine-phosphatase</fullName>
        <ecNumber evidence="2">3.1.3.48</ecNumber>
    </recommendedName>
</protein>
<keyword evidence="3" id="KW-0378">Hydrolase</keyword>